<evidence type="ECO:0000313" key="2">
    <source>
        <dbReference type="EMBL" id="MBK1876894.1"/>
    </source>
</evidence>
<evidence type="ECO:0000313" key="3">
    <source>
        <dbReference type="Proteomes" id="UP000617628"/>
    </source>
</evidence>
<keyword evidence="1" id="KW-0812">Transmembrane</keyword>
<feature type="transmembrane region" description="Helical" evidence="1">
    <location>
        <begin position="184"/>
        <end position="206"/>
    </location>
</feature>
<dbReference type="RefSeq" id="WP_200355111.1">
    <property type="nucleotide sequence ID" value="NZ_JAENIL010000013.1"/>
</dbReference>
<feature type="transmembrane region" description="Helical" evidence="1">
    <location>
        <begin position="159"/>
        <end position="178"/>
    </location>
</feature>
<comment type="caution">
    <text evidence="2">The sequence shown here is derived from an EMBL/GenBank/DDBJ whole genome shotgun (WGS) entry which is preliminary data.</text>
</comment>
<evidence type="ECO:0000256" key="1">
    <source>
        <dbReference type="SAM" id="Phobius"/>
    </source>
</evidence>
<keyword evidence="1" id="KW-1133">Transmembrane helix</keyword>
<gene>
    <name evidence="2" type="ORF">JIN87_08450</name>
</gene>
<protein>
    <recommendedName>
        <fullName evidence="4">TVP38/TMEM64 family membrane protein</fullName>
    </recommendedName>
</protein>
<accession>A0A934RZV9</accession>
<keyword evidence="3" id="KW-1185">Reference proteome</keyword>
<evidence type="ECO:0008006" key="4">
    <source>
        <dbReference type="Google" id="ProtNLM"/>
    </source>
</evidence>
<reference evidence="2" key="1">
    <citation type="submission" date="2021-01" db="EMBL/GenBank/DDBJ databases">
        <title>Modified the classification status of verrucomicrobia.</title>
        <authorList>
            <person name="Feng X."/>
        </authorList>
    </citation>
    <scope>NUCLEOTIDE SEQUENCE</scope>
    <source>
        <strain evidence="2">KCTC 13126</strain>
    </source>
</reference>
<keyword evidence="1" id="KW-0472">Membrane</keyword>
<feature type="transmembrane region" description="Helical" evidence="1">
    <location>
        <begin position="69"/>
        <end position="99"/>
    </location>
</feature>
<sequence>MKPSRVQLLILFALLFAGGLVLVLAWPYRDQLTRESLEALIEGVAAMGPWVFFGLMAVLPLFWMPASPFLFLAPVFGLQTAVLGSACALSVNLLIAWFVSGKWFRPLFVRIVSRFGYSVPEVSSKSMVGVAVLLRITPGVPFPLQNYLLGLARMPLPKYLGVSLPIVWATSASIIVLGESVLTGNVQLALIAIAAAICVAFALKYWRGRLQAKSIMEEGLENGS</sequence>
<feature type="transmembrane region" description="Helical" evidence="1">
    <location>
        <begin position="6"/>
        <end position="28"/>
    </location>
</feature>
<name>A0A934RZV9_9BACT</name>
<dbReference type="EMBL" id="JAENIL010000013">
    <property type="protein sequence ID" value="MBK1876894.1"/>
    <property type="molecule type" value="Genomic_DNA"/>
</dbReference>
<organism evidence="2 3">
    <name type="scientific">Pelagicoccus mobilis</name>
    <dbReference type="NCBI Taxonomy" id="415221"/>
    <lineage>
        <taxon>Bacteria</taxon>
        <taxon>Pseudomonadati</taxon>
        <taxon>Verrucomicrobiota</taxon>
        <taxon>Opitutia</taxon>
        <taxon>Puniceicoccales</taxon>
        <taxon>Pelagicoccaceae</taxon>
        <taxon>Pelagicoccus</taxon>
    </lineage>
</organism>
<feature type="transmembrane region" description="Helical" evidence="1">
    <location>
        <begin position="40"/>
        <end position="63"/>
    </location>
</feature>
<proteinExistence type="predicted"/>
<dbReference type="AlphaFoldDB" id="A0A934RZV9"/>
<dbReference type="Proteomes" id="UP000617628">
    <property type="component" value="Unassembled WGS sequence"/>
</dbReference>